<dbReference type="AlphaFoldDB" id="A0A4E9FM83"/>
<dbReference type="CTD" id="66058912"/>
<protein>
    <submittedName>
        <fullName evidence="1 3">Uncharacterized protein</fullName>
    </submittedName>
</protein>
<reference evidence="3" key="3">
    <citation type="submission" date="2019-12" db="UniProtKB">
        <authorList>
            <consortium name="WormBaseParasite"/>
        </authorList>
    </citation>
    <scope>IDENTIFICATION</scope>
</reference>
<dbReference type="EMBL" id="CAAKNF010000194">
    <property type="protein sequence ID" value="VIO96638.1"/>
    <property type="molecule type" value="Genomic_DNA"/>
</dbReference>
<dbReference type="WBParaSite" id="Bm17650.1">
    <property type="protein sequence ID" value="Bm17650.1"/>
    <property type="gene ID" value="WBGene00268792"/>
</dbReference>
<evidence type="ECO:0000313" key="2">
    <source>
        <dbReference type="Proteomes" id="UP000006672"/>
    </source>
</evidence>
<organism evidence="1">
    <name type="scientific">Brugia malayi</name>
    <name type="common">Filarial nematode worm</name>
    <dbReference type="NCBI Taxonomy" id="6279"/>
    <lineage>
        <taxon>Eukaryota</taxon>
        <taxon>Metazoa</taxon>
        <taxon>Ecdysozoa</taxon>
        <taxon>Nematoda</taxon>
        <taxon>Chromadorea</taxon>
        <taxon>Rhabditida</taxon>
        <taxon>Spirurina</taxon>
        <taxon>Spiruromorpha</taxon>
        <taxon>Filarioidea</taxon>
        <taxon>Onchocercidae</taxon>
        <taxon>Brugia</taxon>
    </lineage>
</organism>
<sequence>MPFELSTYILSHQFPFDGSNTDNRIFAPSIHCNVNLLSNEHIVFQLL</sequence>
<dbReference type="RefSeq" id="XP_042936483.1">
    <property type="nucleotide sequence ID" value="XM_043080549.1"/>
</dbReference>
<reference evidence="1" key="2">
    <citation type="submission" date="2019-04" db="EMBL/GenBank/DDBJ databases">
        <authorList>
            <person name="Howe K."/>
            <person name="Paulini M."/>
            <person name="Williams G."/>
        </authorList>
    </citation>
    <scope>NUCLEOTIDE SEQUENCE [LARGE SCALE GENOMIC DNA]</scope>
    <source>
        <strain evidence="1">FR3</strain>
    </source>
</reference>
<dbReference type="Proteomes" id="UP000006672">
    <property type="component" value="Unassembled WGS sequence"/>
</dbReference>
<dbReference type="GeneID" id="66058912"/>
<proteinExistence type="predicted"/>
<keyword evidence="2" id="KW-1185">Reference proteome</keyword>
<gene>
    <name evidence="1 3" type="primary">Bm17650</name>
    <name evidence="1" type="ORF">BM_BM17650</name>
</gene>
<accession>A0A5S6PE33</accession>
<evidence type="ECO:0000313" key="1">
    <source>
        <dbReference type="EMBL" id="VIO96638.1"/>
    </source>
</evidence>
<name>A0A4E9FM83_BRUMA</name>
<accession>A0A4E9FM83</accession>
<reference evidence="2" key="1">
    <citation type="journal article" date="2007" name="Science">
        <title>Draft genome of the filarial nematode parasite Brugia malayi.</title>
        <authorList>
            <person name="Ghedin E."/>
            <person name="Wang S."/>
            <person name="Spiro D."/>
            <person name="Caler E."/>
            <person name="Zhao Q."/>
            <person name="Crabtree J."/>
            <person name="Allen J.E."/>
            <person name="Delcher A.L."/>
            <person name="Guiliano D.B."/>
            <person name="Miranda-Saavedra D."/>
            <person name="Angiuoli S.V."/>
            <person name="Creasy T."/>
            <person name="Amedeo P."/>
            <person name="Haas B."/>
            <person name="El-Sayed N.M."/>
            <person name="Wortman J.R."/>
            <person name="Feldblyum T."/>
            <person name="Tallon L."/>
            <person name="Schatz M."/>
            <person name="Shumway M."/>
            <person name="Koo H."/>
            <person name="Salzberg S.L."/>
            <person name="Schobel S."/>
            <person name="Pertea M."/>
            <person name="Pop M."/>
            <person name="White O."/>
            <person name="Barton G.J."/>
            <person name="Carlow C.K."/>
            <person name="Crawford M.J."/>
            <person name="Daub J."/>
            <person name="Dimmic M.W."/>
            <person name="Estes C.F."/>
            <person name="Foster J.M."/>
            <person name="Ganatra M."/>
            <person name="Gregory W.F."/>
            <person name="Johnson N.M."/>
            <person name="Jin J."/>
            <person name="Komuniecki R."/>
            <person name="Korf I."/>
            <person name="Kumar S."/>
            <person name="Laney S."/>
            <person name="Li B.W."/>
            <person name="Li W."/>
            <person name="Lindblom T.H."/>
            <person name="Lustigman S."/>
            <person name="Ma D."/>
            <person name="Maina C.V."/>
            <person name="Martin D.M."/>
            <person name="McCarter J.P."/>
            <person name="McReynolds L."/>
            <person name="Mitreva M."/>
            <person name="Nutman T.B."/>
            <person name="Parkinson J."/>
            <person name="Peregrin-Alvarez J.M."/>
            <person name="Poole C."/>
            <person name="Ren Q."/>
            <person name="Saunders L."/>
            <person name="Sluder A.E."/>
            <person name="Smith K."/>
            <person name="Stanke M."/>
            <person name="Unnasch T.R."/>
            <person name="Ware J."/>
            <person name="Wei A.D."/>
            <person name="Weil G."/>
            <person name="Williams D.J."/>
            <person name="Zhang Y."/>
            <person name="Williams S.A."/>
            <person name="Fraser-Liggett C."/>
            <person name="Slatko B."/>
            <person name="Blaxter M.L."/>
            <person name="Scott A.L."/>
        </authorList>
    </citation>
    <scope>NUCLEOTIDE SEQUENCE</scope>
    <source>
        <strain evidence="2">FR3</strain>
    </source>
</reference>
<dbReference type="KEGG" id="bmy:BM_BM17650"/>
<evidence type="ECO:0000313" key="3">
    <source>
        <dbReference type="WBParaSite" id="Bm17650.1"/>
    </source>
</evidence>